<accession>A0ABV7PG73</accession>
<proteinExistence type="predicted"/>
<protein>
    <submittedName>
        <fullName evidence="3">Uncharacterized protein</fullName>
    </submittedName>
</protein>
<keyword evidence="2" id="KW-1133">Transmembrane helix</keyword>
<keyword evidence="2" id="KW-0812">Transmembrane</keyword>
<dbReference type="EMBL" id="JBHRVV010000001">
    <property type="protein sequence ID" value="MFC3457023.1"/>
    <property type="molecule type" value="Genomic_DNA"/>
</dbReference>
<evidence type="ECO:0000256" key="2">
    <source>
        <dbReference type="SAM" id="Phobius"/>
    </source>
</evidence>
<keyword evidence="2" id="KW-0472">Membrane</keyword>
<evidence type="ECO:0000313" key="4">
    <source>
        <dbReference type="Proteomes" id="UP001595665"/>
    </source>
</evidence>
<organism evidence="3 4">
    <name type="scientific">Massilia haematophila</name>
    <dbReference type="NCBI Taxonomy" id="457923"/>
    <lineage>
        <taxon>Bacteria</taxon>
        <taxon>Pseudomonadati</taxon>
        <taxon>Pseudomonadota</taxon>
        <taxon>Betaproteobacteria</taxon>
        <taxon>Burkholderiales</taxon>
        <taxon>Oxalobacteraceae</taxon>
        <taxon>Telluria group</taxon>
        <taxon>Massilia</taxon>
    </lineage>
</organism>
<evidence type="ECO:0000313" key="3">
    <source>
        <dbReference type="EMBL" id="MFC3457023.1"/>
    </source>
</evidence>
<gene>
    <name evidence="3" type="ORF">ACFOPH_01995</name>
</gene>
<feature type="region of interest" description="Disordered" evidence="1">
    <location>
        <begin position="1"/>
        <end position="22"/>
    </location>
</feature>
<reference evidence="4" key="1">
    <citation type="journal article" date="2019" name="Int. J. Syst. Evol. Microbiol.">
        <title>The Global Catalogue of Microorganisms (GCM) 10K type strain sequencing project: providing services to taxonomists for standard genome sequencing and annotation.</title>
        <authorList>
            <consortium name="The Broad Institute Genomics Platform"/>
            <consortium name="The Broad Institute Genome Sequencing Center for Infectious Disease"/>
            <person name="Wu L."/>
            <person name="Ma J."/>
        </authorList>
    </citation>
    <scope>NUCLEOTIDE SEQUENCE [LARGE SCALE GENOMIC DNA]</scope>
    <source>
        <strain evidence="4">CCM 7480</strain>
    </source>
</reference>
<dbReference type="RefSeq" id="WP_312552263.1">
    <property type="nucleotide sequence ID" value="NZ_JBHRVV010000001.1"/>
</dbReference>
<keyword evidence="4" id="KW-1185">Reference proteome</keyword>
<name>A0ABV7PG73_9BURK</name>
<comment type="caution">
    <text evidence="3">The sequence shown here is derived from an EMBL/GenBank/DDBJ whole genome shotgun (WGS) entry which is preliminary data.</text>
</comment>
<sequence length="130" mass="14422">MDKHHHNDEPTGLAGHKHSRDPALRKAELLREGEFYRAGVAYARAQVKHGARPEVMLHSVFDHATWALRTRADALLKPTGTSVSVIAPYALAAFNFVRQRRMGKQALAGAVLLGVAGWFMNKRRASREVA</sequence>
<evidence type="ECO:0000256" key="1">
    <source>
        <dbReference type="SAM" id="MobiDB-lite"/>
    </source>
</evidence>
<dbReference type="Proteomes" id="UP001595665">
    <property type="component" value="Unassembled WGS sequence"/>
</dbReference>
<feature type="transmembrane region" description="Helical" evidence="2">
    <location>
        <begin position="75"/>
        <end position="96"/>
    </location>
</feature>